<name>A0ABR0QN33_GOSAR</name>
<organism evidence="2 3">
    <name type="scientific">Gossypium arboreum</name>
    <name type="common">Tree cotton</name>
    <name type="synonym">Gossypium nanking</name>
    <dbReference type="NCBI Taxonomy" id="29729"/>
    <lineage>
        <taxon>Eukaryota</taxon>
        <taxon>Viridiplantae</taxon>
        <taxon>Streptophyta</taxon>
        <taxon>Embryophyta</taxon>
        <taxon>Tracheophyta</taxon>
        <taxon>Spermatophyta</taxon>
        <taxon>Magnoliopsida</taxon>
        <taxon>eudicotyledons</taxon>
        <taxon>Gunneridae</taxon>
        <taxon>Pentapetalae</taxon>
        <taxon>rosids</taxon>
        <taxon>malvids</taxon>
        <taxon>Malvales</taxon>
        <taxon>Malvaceae</taxon>
        <taxon>Malvoideae</taxon>
        <taxon>Gossypium</taxon>
    </lineage>
</organism>
<evidence type="ECO:0000259" key="1">
    <source>
        <dbReference type="Pfam" id="PF14244"/>
    </source>
</evidence>
<accession>A0ABR0QN33</accession>
<proteinExistence type="predicted"/>
<dbReference type="InterPro" id="IPR029472">
    <property type="entry name" value="Copia-like_N"/>
</dbReference>
<dbReference type="Pfam" id="PF14244">
    <property type="entry name" value="Retrotran_gag_3"/>
    <property type="match status" value="1"/>
</dbReference>
<evidence type="ECO:0000313" key="3">
    <source>
        <dbReference type="Proteomes" id="UP001358586"/>
    </source>
</evidence>
<sequence>MVNPSDSIIDFNHPFYLHPSDIPGTLLVSHQLVGVEYYNVWSRTMKIALLAKNKLGFVDGTCSKDSLPDEIDFKFTKKKANNGGSVMNNASISDIASGNEVTNDVGMHRPQAPVFT</sequence>
<dbReference type="EMBL" id="JARKNE010000003">
    <property type="protein sequence ID" value="KAK5840745.1"/>
    <property type="molecule type" value="Genomic_DNA"/>
</dbReference>
<comment type="caution">
    <text evidence="2">The sequence shown here is derived from an EMBL/GenBank/DDBJ whole genome shotgun (WGS) entry which is preliminary data.</text>
</comment>
<protein>
    <recommendedName>
        <fullName evidence="1">Retrotransposon Copia-like N-terminal domain-containing protein</fullName>
    </recommendedName>
</protein>
<dbReference type="Proteomes" id="UP001358586">
    <property type="component" value="Chromosome 3"/>
</dbReference>
<evidence type="ECO:0000313" key="2">
    <source>
        <dbReference type="EMBL" id="KAK5840745.1"/>
    </source>
</evidence>
<gene>
    <name evidence="2" type="ORF">PVK06_009648</name>
</gene>
<dbReference type="PANTHER" id="PTHR37610">
    <property type="entry name" value="CCHC-TYPE DOMAIN-CONTAINING PROTEIN"/>
    <property type="match status" value="1"/>
</dbReference>
<feature type="domain" description="Retrotransposon Copia-like N-terminal" evidence="1">
    <location>
        <begin position="18"/>
        <end position="64"/>
    </location>
</feature>
<reference evidence="2 3" key="1">
    <citation type="submission" date="2023-03" db="EMBL/GenBank/DDBJ databases">
        <title>WGS of Gossypium arboreum.</title>
        <authorList>
            <person name="Yu D."/>
        </authorList>
    </citation>
    <scope>NUCLEOTIDE SEQUENCE [LARGE SCALE GENOMIC DNA]</scope>
    <source>
        <tissue evidence="2">Leaf</tissue>
    </source>
</reference>
<keyword evidence="3" id="KW-1185">Reference proteome</keyword>
<dbReference type="PANTHER" id="PTHR37610:SF78">
    <property type="entry name" value="GAG-POLYPEPTIDE OF LTR COPIA-TYPE-RELATED"/>
    <property type="match status" value="1"/>
</dbReference>